<dbReference type="AlphaFoldDB" id="A0A7W7SVC8"/>
<sequence length="247" mass="26170">MSAPVAYVPVPAVTAPRQPLSLFVAAYLLSGASALWLTAAIATLFAIPQYSRYYGDREQNADAGVLAALLLIVAVVVAVLAVGLSILLALLDAHGRPAGRVLTWIFSVVAVVIAGSILMLDLFAPIPWHRWQMAGTAVLTLGVMAATGVLLMLPSSSAYFRAARDFRTARQAAIRLARQQAGYYRRPGYPPAPYPPAGPAPFAQPGPPPFPQPGRAPFAQPSYPQPTTPQPAHRQAEAEDGPESGRE</sequence>
<comment type="caution">
    <text evidence="3">The sequence shown here is derived from an EMBL/GenBank/DDBJ whole genome shotgun (WGS) entry which is preliminary data.</text>
</comment>
<feature type="compositionally biased region" description="Pro residues" evidence="1">
    <location>
        <begin position="188"/>
        <end position="214"/>
    </location>
</feature>
<keyword evidence="4" id="KW-1185">Reference proteome</keyword>
<gene>
    <name evidence="3" type="ORF">FHR38_004989</name>
</gene>
<name>A0A7W7SVC8_9ACTN</name>
<protein>
    <submittedName>
        <fullName evidence="3">Uncharacterized protein</fullName>
    </submittedName>
</protein>
<accession>A0A7W7SVC8</accession>
<feature type="transmembrane region" description="Helical" evidence="2">
    <location>
        <begin position="136"/>
        <end position="160"/>
    </location>
</feature>
<evidence type="ECO:0000313" key="4">
    <source>
        <dbReference type="Proteomes" id="UP000578819"/>
    </source>
</evidence>
<evidence type="ECO:0000313" key="3">
    <source>
        <dbReference type="EMBL" id="MBB4961256.1"/>
    </source>
</evidence>
<feature type="compositionally biased region" description="Acidic residues" evidence="1">
    <location>
        <begin position="238"/>
        <end position="247"/>
    </location>
</feature>
<keyword evidence="2" id="KW-0472">Membrane</keyword>
<reference evidence="3 4" key="1">
    <citation type="submission" date="2020-08" db="EMBL/GenBank/DDBJ databases">
        <title>Sequencing the genomes of 1000 actinobacteria strains.</title>
        <authorList>
            <person name="Klenk H.-P."/>
        </authorList>
    </citation>
    <scope>NUCLEOTIDE SEQUENCE [LARGE SCALE GENOMIC DNA]</scope>
    <source>
        <strain evidence="3 4">DSM 45886</strain>
    </source>
</reference>
<evidence type="ECO:0000256" key="1">
    <source>
        <dbReference type="SAM" id="MobiDB-lite"/>
    </source>
</evidence>
<feature type="transmembrane region" description="Helical" evidence="2">
    <location>
        <begin position="20"/>
        <end position="47"/>
    </location>
</feature>
<feature type="region of interest" description="Disordered" evidence="1">
    <location>
        <begin position="186"/>
        <end position="247"/>
    </location>
</feature>
<dbReference type="Proteomes" id="UP000578819">
    <property type="component" value="Unassembled WGS sequence"/>
</dbReference>
<keyword evidence="2" id="KW-0812">Transmembrane</keyword>
<feature type="transmembrane region" description="Helical" evidence="2">
    <location>
        <begin position="68"/>
        <end position="91"/>
    </location>
</feature>
<dbReference type="EMBL" id="JACHJW010000001">
    <property type="protein sequence ID" value="MBB4961256.1"/>
    <property type="molecule type" value="Genomic_DNA"/>
</dbReference>
<feature type="transmembrane region" description="Helical" evidence="2">
    <location>
        <begin position="103"/>
        <end position="124"/>
    </location>
</feature>
<evidence type="ECO:0000256" key="2">
    <source>
        <dbReference type="SAM" id="Phobius"/>
    </source>
</evidence>
<dbReference type="RefSeq" id="WP_184536880.1">
    <property type="nucleotide sequence ID" value="NZ_JACHJW010000001.1"/>
</dbReference>
<keyword evidence="2" id="KW-1133">Transmembrane helix</keyword>
<organism evidence="3 4">
    <name type="scientific">Micromonospora polyrhachis</name>
    <dbReference type="NCBI Taxonomy" id="1282883"/>
    <lineage>
        <taxon>Bacteria</taxon>
        <taxon>Bacillati</taxon>
        <taxon>Actinomycetota</taxon>
        <taxon>Actinomycetes</taxon>
        <taxon>Micromonosporales</taxon>
        <taxon>Micromonosporaceae</taxon>
        <taxon>Micromonospora</taxon>
    </lineage>
</organism>
<proteinExistence type="predicted"/>